<keyword evidence="2" id="KW-1185">Reference proteome</keyword>
<proteinExistence type="predicted"/>
<evidence type="ECO:0000313" key="2">
    <source>
        <dbReference type="Proteomes" id="UP001162085"/>
    </source>
</evidence>
<sequence>MADRIYGRPGGSLFKGVEVWSDFIGYQIDRINGDYMLGVADNSITSNGDYILGVSDNSITSNPTENITSRFKNGTSGKISLTYCVEDF</sequence>
<accession>A0ABN8WPV5</accession>
<gene>
    <name evidence="1" type="primary">SUVZ02G5510</name>
    <name evidence="1" type="ORF">SUVZ_02G5510</name>
</gene>
<dbReference type="Proteomes" id="UP001162085">
    <property type="component" value="Chromosome 2"/>
</dbReference>
<protein>
    <submittedName>
        <fullName evidence="1">Uncharacterized protein</fullName>
    </submittedName>
</protein>
<dbReference type="EMBL" id="OX365929">
    <property type="protein sequence ID" value="CAI4057666.1"/>
    <property type="molecule type" value="Genomic_DNA"/>
</dbReference>
<evidence type="ECO:0000313" key="1">
    <source>
        <dbReference type="EMBL" id="CAI4057666.1"/>
    </source>
</evidence>
<organism evidence="1 2">
    <name type="scientific">Saccharomyces uvarum</name>
    <name type="common">Yeast</name>
    <name type="synonym">Saccharomyces bayanus var. uvarum</name>
    <dbReference type="NCBI Taxonomy" id="230603"/>
    <lineage>
        <taxon>Eukaryota</taxon>
        <taxon>Fungi</taxon>
        <taxon>Dikarya</taxon>
        <taxon>Ascomycota</taxon>
        <taxon>Saccharomycotina</taxon>
        <taxon>Saccharomycetes</taxon>
        <taxon>Saccharomycetales</taxon>
        <taxon>Saccharomycetaceae</taxon>
        <taxon>Saccharomyces</taxon>
    </lineage>
</organism>
<name>A0ABN8WPV5_SACUV</name>
<reference evidence="1" key="1">
    <citation type="submission" date="2022-10" db="EMBL/GenBank/DDBJ databases">
        <authorList>
            <person name="Byrne P K."/>
        </authorList>
    </citation>
    <scope>NUCLEOTIDE SEQUENCE</scope>
    <source>
        <strain evidence="1">ZP964</strain>
    </source>
</reference>